<sequence length="292" mass="34448">MAYGQHQSFYLRDRWLSKGIKHLMNDERFFYNKDSFEIIGLGKNMLQSLRFWLVATRMVEEKFNSEQKKIHHITPLGYTIYEFDKFVRFCDTASILHYELTKEREPATVWYWFFNILRQPMFSKEELLQLFVEWVSREEKREISVKSLKRDIECLIKLYTAGQTTFDPEEIIQSPLHKIGLIEDMGGVIRKKEGDLENIGLTALMYSLLDYGERKGVEVVAVDEIVTEEGLWGRVFNMNRATIVGALEILSNHPIYKISFIRTNNLDTVKLPSISAIDYIKYEYERKVEVLV</sequence>
<accession>A0AAX2A2I7</accession>
<dbReference type="Proteomes" id="UP000286434">
    <property type="component" value="Unassembled WGS sequence"/>
</dbReference>
<evidence type="ECO:0000313" key="2">
    <source>
        <dbReference type="EMBL" id="RWU12497.1"/>
    </source>
</evidence>
<dbReference type="RefSeq" id="WP_004890009.1">
    <property type="nucleotide sequence ID" value="NZ_SBBW01000036.1"/>
</dbReference>
<feature type="domain" description="DUF4007" evidence="1">
    <location>
        <begin position="3"/>
        <end position="273"/>
    </location>
</feature>
<dbReference type="EMBL" id="SBBW01000036">
    <property type="protein sequence ID" value="RWU12497.1"/>
    <property type="molecule type" value="Genomic_DNA"/>
</dbReference>
<name>A0AAX2A2I7_9BACL</name>
<proteinExistence type="predicted"/>
<reference evidence="2 3" key="1">
    <citation type="submission" date="2019-01" db="EMBL/GenBank/DDBJ databases">
        <title>Anoxybacillus flavithermus in powdered infant formula.</title>
        <authorList>
            <person name="Rhee M.S."/>
            <person name="Choi I.-G."/>
            <person name="Cho T.J."/>
            <person name="Park B."/>
        </authorList>
    </citation>
    <scope>NUCLEOTIDE SEQUENCE [LARGE SCALE GENOMIC DNA]</scope>
    <source>
        <strain evidence="2 3">FHS-PPAM212</strain>
    </source>
</reference>
<gene>
    <name evidence="2" type="ORF">EA138_09465</name>
</gene>
<comment type="caution">
    <text evidence="2">The sequence shown here is derived from an EMBL/GenBank/DDBJ whole genome shotgun (WGS) entry which is preliminary data.</text>
</comment>
<protein>
    <submittedName>
        <fullName evidence="2">DUF4007 family protein</fullName>
    </submittedName>
</protein>
<dbReference type="AlphaFoldDB" id="A0AAX2A2I7"/>
<dbReference type="InterPro" id="IPR025248">
    <property type="entry name" value="DUF4007"/>
</dbReference>
<dbReference type="Pfam" id="PF13182">
    <property type="entry name" value="DUF4007"/>
    <property type="match status" value="1"/>
</dbReference>
<organism evidence="2 3">
    <name type="scientific">Anoxybacillus flavithermus</name>
    <dbReference type="NCBI Taxonomy" id="33934"/>
    <lineage>
        <taxon>Bacteria</taxon>
        <taxon>Bacillati</taxon>
        <taxon>Bacillota</taxon>
        <taxon>Bacilli</taxon>
        <taxon>Bacillales</taxon>
        <taxon>Anoxybacillaceae</taxon>
        <taxon>Anoxybacillus</taxon>
    </lineage>
</organism>
<evidence type="ECO:0000259" key="1">
    <source>
        <dbReference type="Pfam" id="PF13182"/>
    </source>
</evidence>
<evidence type="ECO:0000313" key="3">
    <source>
        <dbReference type="Proteomes" id="UP000286434"/>
    </source>
</evidence>